<dbReference type="InterPro" id="IPR056923">
    <property type="entry name" value="Minor_tail_gp31_C"/>
</dbReference>
<accession>A0A0F6WRD1</accession>
<evidence type="ECO:0000259" key="1">
    <source>
        <dbReference type="Pfam" id="PF24243"/>
    </source>
</evidence>
<evidence type="ECO:0000313" key="2">
    <source>
        <dbReference type="EMBL" id="AKF28180.1"/>
    </source>
</evidence>
<gene>
    <name evidence="2" type="ORF">YH66_11770</name>
</gene>
<feature type="domain" description="Minor tail protein gp31 C-terminal" evidence="1">
    <location>
        <begin position="367"/>
        <end position="380"/>
    </location>
</feature>
<dbReference type="EMBL" id="CP011309">
    <property type="protein sequence ID" value="AKF28180.1"/>
    <property type="molecule type" value="Genomic_DNA"/>
</dbReference>
<dbReference type="Pfam" id="PF24243">
    <property type="entry name" value="Phage_tail_C"/>
    <property type="match status" value="1"/>
</dbReference>
<organism evidence="2 3">
    <name type="scientific">[Brevibacterium] flavum</name>
    <dbReference type="NCBI Taxonomy" id="92706"/>
    <lineage>
        <taxon>Bacteria</taxon>
        <taxon>Bacillati</taxon>
        <taxon>Actinomycetota</taxon>
        <taxon>Actinomycetes</taxon>
        <taxon>Mycobacteriales</taxon>
        <taxon>Corynebacteriaceae</taxon>
        <taxon>Corynebacterium</taxon>
    </lineage>
</organism>
<dbReference type="PATRIC" id="fig|92706.3.peg.2468"/>
<dbReference type="Proteomes" id="UP000034037">
    <property type="component" value="Chromosome"/>
</dbReference>
<dbReference type="HOGENOM" id="CLU_699561_0_0_11"/>
<evidence type="ECO:0000313" key="3">
    <source>
        <dbReference type="Proteomes" id="UP000034037"/>
    </source>
</evidence>
<name>A0A0F6WRD1_9CORY</name>
<dbReference type="AlphaFoldDB" id="A0A0F6WRD1"/>
<proteinExistence type="predicted"/>
<protein>
    <recommendedName>
        <fullName evidence="1">Minor tail protein gp31 C-terminal domain-containing protein</fullName>
    </recommendedName>
</protein>
<reference evidence="2 3" key="1">
    <citation type="submission" date="2015-04" db="EMBL/GenBank/DDBJ databases">
        <title>Complete Genome Sequence of Brevibacterium flavum ATCC 15168.</title>
        <authorList>
            <person name="Ahn J."/>
            <person name="Park G."/>
            <person name="Jeon W."/>
            <person name="Jang Y."/>
            <person name="Jang M."/>
            <person name="Lee H."/>
            <person name="Lee H."/>
        </authorList>
    </citation>
    <scope>NUCLEOTIDE SEQUENCE [LARGE SCALE GENOMIC DNA]</scope>
    <source>
        <strain evidence="2 3">ATCC 15168</strain>
    </source>
</reference>
<sequence>MTLVSGPLSTVTTEASAVTQVEISINTHRTTGTGLMTAEQKMVAVTGGNFSSQIAPGNAAIALIIAGRKSAPIPILVDDVDTQTLAEVVDAARLATGETQESLAQFVQQVLAVRQEVLGAADDVATEKDAALSGIGSLRDSALAAINNVRDGSLTQINTARSGAVSQIGQDSASALADISTAKSAALTEIDGEVSKAENAADRAESAANDGVGDGAVTLAKLAQDVKDQIGAKAEMSEVEQALEAKPDPDTVAMMISQAIAGLVGSAPDALDTVYELAAYLTDPGVASGLVQQLAGKAPTSHTHTMAQISNLPTVTASSTGNAIVQRWGTSQISVPTTPDAATSASSKAYVDLEAGKRILKSGTAATVWSGTQAQYDALTNGVKNAAGFIAVIV</sequence>
<dbReference type="RefSeq" id="WP_003859203.1">
    <property type="nucleotide sequence ID" value="NZ_CP011309.1"/>
</dbReference>
<keyword evidence="3" id="KW-1185">Reference proteome</keyword>